<name>A0A852Z7D4_9ACTN</name>
<evidence type="ECO:0000313" key="1">
    <source>
        <dbReference type="EMBL" id="NYH79476.1"/>
    </source>
</evidence>
<organism evidence="1 2">
    <name type="scientific">Actinopolyspora biskrensis</name>
    <dbReference type="NCBI Taxonomy" id="1470178"/>
    <lineage>
        <taxon>Bacteria</taxon>
        <taxon>Bacillati</taxon>
        <taxon>Actinomycetota</taxon>
        <taxon>Actinomycetes</taxon>
        <taxon>Actinopolysporales</taxon>
        <taxon>Actinopolysporaceae</taxon>
        <taxon>Actinopolyspora</taxon>
    </lineage>
</organism>
<dbReference type="EMBL" id="JACBYW010000005">
    <property type="protein sequence ID" value="NYH79476.1"/>
    <property type="molecule type" value="Genomic_DNA"/>
</dbReference>
<comment type="caution">
    <text evidence="1">The sequence shown here is derived from an EMBL/GenBank/DDBJ whole genome shotgun (WGS) entry which is preliminary data.</text>
</comment>
<evidence type="ECO:0000313" key="2">
    <source>
        <dbReference type="Proteomes" id="UP000548304"/>
    </source>
</evidence>
<dbReference type="RefSeq" id="WP_179535902.1">
    <property type="nucleotide sequence ID" value="NZ_JACBYW010000005.1"/>
</dbReference>
<accession>A0A852Z7D4</accession>
<proteinExistence type="predicted"/>
<reference evidence="1 2" key="1">
    <citation type="submission" date="2020-07" db="EMBL/GenBank/DDBJ databases">
        <title>Genomic Encyclopedia of Type Strains, Phase III (KMG-III): the genomes of soil and plant-associated and newly described type strains.</title>
        <authorList>
            <person name="Whitman W."/>
        </authorList>
    </citation>
    <scope>NUCLEOTIDE SEQUENCE [LARGE SCALE GENOMIC DNA]</scope>
    <source>
        <strain evidence="1 2">CECT 8576</strain>
    </source>
</reference>
<protein>
    <submittedName>
        <fullName evidence="1">Uncharacterized protein</fullName>
    </submittedName>
</protein>
<sequence length="95" mass="10501">MTWLWFREREGGAAERLVHAVDVAIGRSYVITPCGRHFGRAEVEWVSEPRRCSGSDESGEPCAVCVLRVLLTANRGETPRGGLRGAGRESTRVEM</sequence>
<dbReference type="Proteomes" id="UP000548304">
    <property type="component" value="Unassembled WGS sequence"/>
</dbReference>
<gene>
    <name evidence="1" type="ORF">FHR84_002814</name>
</gene>
<keyword evidence="2" id="KW-1185">Reference proteome</keyword>
<dbReference type="AlphaFoldDB" id="A0A852Z7D4"/>